<dbReference type="InterPro" id="IPR011008">
    <property type="entry name" value="Dimeric_a/b-barrel"/>
</dbReference>
<dbReference type="Pfam" id="PF00501">
    <property type="entry name" value="AMP-binding"/>
    <property type="match status" value="1"/>
</dbReference>
<evidence type="ECO:0000256" key="1">
    <source>
        <dbReference type="ARBA" id="ARBA00006432"/>
    </source>
</evidence>
<dbReference type="InterPro" id="IPR020845">
    <property type="entry name" value="AMP-binding_CS"/>
</dbReference>
<accession>A0ABV3JEK1</accession>
<gene>
    <name evidence="4" type="ORF">AB0K95_15040</name>
</gene>
<keyword evidence="5" id="KW-1185">Reference proteome</keyword>
<dbReference type="SUPFAM" id="SSF56801">
    <property type="entry name" value="Acetyl-CoA synthetase-like"/>
    <property type="match status" value="1"/>
</dbReference>
<evidence type="ECO:0000313" key="5">
    <source>
        <dbReference type="Proteomes" id="UP001552527"/>
    </source>
</evidence>
<comment type="similarity">
    <text evidence="1">Belongs to the ATP-dependent AMP-binding enzyme family.</text>
</comment>
<dbReference type="EMBL" id="JBFATE010000005">
    <property type="protein sequence ID" value="MEV5246568.1"/>
    <property type="molecule type" value="Genomic_DNA"/>
</dbReference>
<comment type="caution">
    <text evidence="4">The sequence shown here is derived from an EMBL/GenBank/DDBJ whole genome shotgun (WGS) entry which is preliminary data.</text>
</comment>
<sequence>MPTLTYPDTTVDGLLRSAAARDGGGIAVRTERGAWTFGELDALADRVAAFVQRATGRRPRARVGVASVLDPVFAAVYHGVARSGATVVLINPLTGDEGLRHAVSAAGVELALAPSATAGRLAALPGRPLGPGSLVVTDAADSTVPPGCLPLQTALDGVREPFSGRPGGTDLDAVACVQFTTGTTGRPKGVLLTHRNLVANARQTALAHRLGPDSVTLNHLPLYHVMHLNSALDAGACQVLCRDPDPVTSLAVAAGTGATHYYGLPARLHRLAADQRLPRTPAAARGGPRLTAVLSGGSALLPEAARTLGDLLGVPVVQGYGMAELSPLTHCQRPGRPYRPGTVGTPVPGTECRVVDLATRRPAGPRLPGEVQVRGVQLMAGYLDGPARSRIDADGWFSTGDIGSVDDDGVLRLVDRADDIFKYDNEIVSPGRVERVLARDPRVADCVVAGLPDPRHGRVAWAGVVLREDAGAPADDVLRSVTARANQHLAPFERIHAAEALPAVPRTPTGKPARRQVRDLLTARPAPRSADHPQEPTMVTFVNKLTVHGDLETFLTVKNKLTAYMAAQPGYVSHQVMRHAWHPNVFLELAVWEDADAHRKAVRSEEFQSLVSQLGPLATPDPGLFETVEVSAR</sequence>
<dbReference type="Pfam" id="PF03992">
    <property type="entry name" value="ABM"/>
    <property type="match status" value="1"/>
</dbReference>
<dbReference type="PANTHER" id="PTHR43201:SF5">
    <property type="entry name" value="MEDIUM-CHAIN ACYL-COA LIGASE ACSF2, MITOCHONDRIAL"/>
    <property type="match status" value="1"/>
</dbReference>
<dbReference type="InterPro" id="IPR007138">
    <property type="entry name" value="ABM_dom"/>
</dbReference>
<dbReference type="PROSITE" id="PS00455">
    <property type="entry name" value="AMP_BINDING"/>
    <property type="match status" value="1"/>
</dbReference>
<reference evidence="4 5" key="1">
    <citation type="submission" date="2024-06" db="EMBL/GenBank/DDBJ databases">
        <title>The Natural Products Discovery Center: Release of the First 8490 Sequenced Strains for Exploring Actinobacteria Biosynthetic Diversity.</title>
        <authorList>
            <person name="Kalkreuter E."/>
            <person name="Kautsar S.A."/>
            <person name="Yang D."/>
            <person name="Bader C.D."/>
            <person name="Teijaro C.N."/>
            <person name="Fluegel L."/>
            <person name="Davis C.M."/>
            <person name="Simpson J.R."/>
            <person name="Lauterbach L."/>
            <person name="Steele A.D."/>
            <person name="Gui C."/>
            <person name="Meng S."/>
            <person name="Li G."/>
            <person name="Viehrig K."/>
            <person name="Ye F."/>
            <person name="Su P."/>
            <person name="Kiefer A.F."/>
            <person name="Nichols A."/>
            <person name="Cepeda A.J."/>
            <person name="Yan W."/>
            <person name="Fan B."/>
            <person name="Jiang Y."/>
            <person name="Adhikari A."/>
            <person name="Zheng C.-J."/>
            <person name="Schuster L."/>
            <person name="Cowan T.M."/>
            <person name="Smanski M.J."/>
            <person name="Chevrette M.G."/>
            <person name="De Carvalho L.P.S."/>
            <person name="Shen B."/>
        </authorList>
    </citation>
    <scope>NUCLEOTIDE SEQUENCE [LARGE SCALE GENOMIC DNA]</scope>
    <source>
        <strain evidence="4 5">NPDC052768</strain>
    </source>
</reference>
<proteinExistence type="inferred from homology"/>
<evidence type="ECO:0000259" key="3">
    <source>
        <dbReference type="PROSITE" id="PS51725"/>
    </source>
</evidence>
<dbReference type="RefSeq" id="WP_364022031.1">
    <property type="nucleotide sequence ID" value="NZ_JBFATD010000023.1"/>
</dbReference>
<dbReference type="PROSITE" id="PS51725">
    <property type="entry name" value="ABM"/>
    <property type="match status" value="1"/>
</dbReference>
<dbReference type="InterPro" id="IPR042099">
    <property type="entry name" value="ANL_N_sf"/>
</dbReference>
<dbReference type="InterPro" id="IPR045851">
    <property type="entry name" value="AMP-bd_C_sf"/>
</dbReference>
<dbReference type="SUPFAM" id="SSF54909">
    <property type="entry name" value="Dimeric alpha+beta barrel"/>
    <property type="match status" value="1"/>
</dbReference>
<dbReference type="Pfam" id="PF13193">
    <property type="entry name" value="AMP-binding_C"/>
    <property type="match status" value="1"/>
</dbReference>
<keyword evidence="2" id="KW-0436">Ligase</keyword>
<dbReference type="InterPro" id="IPR000873">
    <property type="entry name" value="AMP-dep_synth/lig_dom"/>
</dbReference>
<dbReference type="InterPro" id="IPR025110">
    <property type="entry name" value="AMP-bd_C"/>
</dbReference>
<dbReference type="Proteomes" id="UP001552527">
    <property type="component" value="Unassembled WGS sequence"/>
</dbReference>
<name>A0ABV3JEK1_9ACTN</name>
<protein>
    <submittedName>
        <fullName evidence="4">AMP-binding protein</fullName>
    </submittedName>
</protein>
<evidence type="ECO:0000256" key="2">
    <source>
        <dbReference type="ARBA" id="ARBA00022598"/>
    </source>
</evidence>
<dbReference type="PANTHER" id="PTHR43201">
    <property type="entry name" value="ACYL-COA SYNTHETASE"/>
    <property type="match status" value="1"/>
</dbReference>
<dbReference type="Gene3D" id="3.30.70.100">
    <property type="match status" value="1"/>
</dbReference>
<dbReference type="Gene3D" id="3.40.50.12780">
    <property type="entry name" value="N-terminal domain of ligase-like"/>
    <property type="match status" value="1"/>
</dbReference>
<organism evidence="4 5">
    <name type="scientific">Streptomyces werraensis</name>
    <dbReference type="NCBI Taxonomy" id="68284"/>
    <lineage>
        <taxon>Bacteria</taxon>
        <taxon>Bacillati</taxon>
        <taxon>Actinomycetota</taxon>
        <taxon>Actinomycetes</taxon>
        <taxon>Kitasatosporales</taxon>
        <taxon>Streptomycetaceae</taxon>
        <taxon>Streptomyces</taxon>
    </lineage>
</organism>
<feature type="domain" description="ABM" evidence="3">
    <location>
        <begin position="539"/>
        <end position="630"/>
    </location>
</feature>
<evidence type="ECO:0000313" key="4">
    <source>
        <dbReference type="EMBL" id="MEV5246568.1"/>
    </source>
</evidence>
<dbReference type="Gene3D" id="3.30.300.30">
    <property type="match status" value="1"/>
</dbReference>